<gene>
    <name evidence="1" type="ORF">SAMN04489835_5791</name>
</gene>
<dbReference type="STRING" id="370526.SAMN04489835_5791"/>
<dbReference type="NCBIfam" id="TIGR03931">
    <property type="entry name" value="T7SS_Rv3446c"/>
    <property type="match status" value="1"/>
</dbReference>
<evidence type="ECO:0000313" key="2">
    <source>
        <dbReference type="Proteomes" id="UP000182915"/>
    </source>
</evidence>
<dbReference type="RefSeq" id="WP_157897861.1">
    <property type="nucleotide sequence ID" value="NZ_LT629971.1"/>
</dbReference>
<dbReference type="AlphaFoldDB" id="A0A1H6LV69"/>
<name>A0A1H6LV69_MYCRU</name>
<dbReference type="Proteomes" id="UP000182915">
    <property type="component" value="Chromosome I"/>
</dbReference>
<reference evidence="2" key="1">
    <citation type="submission" date="2016-10" db="EMBL/GenBank/DDBJ databases">
        <authorList>
            <person name="Varghese N."/>
            <person name="Submissions S."/>
        </authorList>
    </citation>
    <scope>NUCLEOTIDE SEQUENCE [LARGE SCALE GENOMIC DNA]</scope>
    <source>
        <strain evidence="2">DSM 45405</strain>
    </source>
</reference>
<accession>A0A1H6LV69</accession>
<protein>
    <submittedName>
        <fullName evidence="1">Type VII secretion-associated protein, Rv3446c family, C-terminal domain-containing protein</fullName>
    </submittedName>
</protein>
<dbReference type="OrthoDB" id="4760221at2"/>
<sequence length="376" mass="39463">MNPIVVEVGPEDIRGPEPAAPELISTALDCIDDDLALLDERAVPVQDIWVDVLRAVSAGADAIVLICPSWWSDTRIDRILAAVTVLTTEVDIIRRAECFDELSGPVVEVSPDLVVVTSDARTVVHPVADDVTDVARRVAAAVAGRGPVTIDRPAGPRTRIAADCIAEHLRASGVAVRSVDEGVVQRYAAGRFAPTAVVPQRAGRRPRAAVLAGVGVTVAVCAGFGLRGPVDEPPDRAARLLVEGRIGVLVPADWPVRRITSGPGSARLQAISPSGGDVALHLTQSVGPDLAQTAEALSAALAYEPDGVFVDFTPADTRAGRPAVTYREMRAGRQVAWTVLVESGVRIAIGCQSAPGREADVRDACEQAIRSARAHS</sequence>
<proteinExistence type="predicted"/>
<dbReference type="EMBL" id="LT629971">
    <property type="protein sequence ID" value="SEH92673.1"/>
    <property type="molecule type" value="Genomic_DNA"/>
</dbReference>
<evidence type="ECO:0000313" key="1">
    <source>
        <dbReference type="EMBL" id="SEH92673.1"/>
    </source>
</evidence>
<dbReference type="InterPro" id="IPR023840">
    <property type="entry name" value="T7SS_Rv3446c"/>
</dbReference>
<keyword evidence="2" id="KW-1185">Reference proteome</keyword>
<organism evidence="1 2">
    <name type="scientific">Mycolicibacterium rutilum</name>
    <name type="common">Mycobacterium rutilum</name>
    <dbReference type="NCBI Taxonomy" id="370526"/>
    <lineage>
        <taxon>Bacteria</taxon>
        <taxon>Bacillati</taxon>
        <taxon>Actinomycetota</taxon>
        <taxon>Actinomycetes</taxon>
        <taxon>Mycobacteriales</taxon>
        <taxon>Mycobacteriaceae</taxon>
        <taxon>Mycolicibacterium</taxon>
    </lineage>
</organism>